<dbReference type="Pfam" id="PF07975">
    <property type="entry name" value="C1_4"/>
    <property type="match status" value="1"/>
</dbReference>
<dbReference type="GO" id="GO:0005675">
    <property type="term" value="C:transcription factor TFIIH holo complex"/>
    <property type="evidence" value="ECO:0007669"/>
    <property type="project" value="UniProtKB-UniRule"/>
</dbReference>
<feature type="domain" description="TFIIH C1-like" evidence="6">
    <location>
        <begin position="348"/>
        <end position="406"/>
    </location>
</feature>
<evidence type="ECO:0000259" key="6">
    <source>
        <dbReference type="SMART" id="SM01047"/>
    </source>
</evidence>
<keyword evidence="2 3" id="KW-0862">Zinc</keyword>
<dbReference type="InterPro" id="IPR036465">
    <property type="entry name" value="vWFA_dom_sf"/>
</dbReference>
<dbReference type="InterPro" id="IPR007198">
    <property type="entry name" value="Ssl1-like"/>
</dbReference>
<protein>
    <recommendedName>
        <fullName evidence="3">General transcription and DNA repair factor IIH</fullName>
    </recommendedName>
</protein>
<comment type="subcellular location">
    <subcellularLocation>
        <location evidence="3">Nucleus</location>
    </subcellularLocation>
</comment>
<keyword evidence="3" id="KW-0805">Transcription regulation</keyword>
<name>A0A1Y2H4T7_9FUNG</name>
<dbReference type="STRING" id="765915.A0A1Y2H4T7"/>
<comment type="similarity">
    <text evidence="3">Belongs to the GTF2H2 family.</text>
</comment>
<dbReference type="InterPro" id="IPR004595">
    <property type="entry name" value="TFIIH_C1-like_dom"/>
</dbReference>
<dbReference type="Gene3D" id="3.30.40.10">
    <property type="entry name" value="Zinc/RING finger domain, C3HC4 (zinc finger)"/>
    <property type="match status" value="1"/>
</dbReference>
<dbReference type="EMBL" id="MCFL01000156">
    <property type="protein sequence ID" value="ORZ29587.1"/>
    <property type="molecule type" value="Genomic_DNA"/>
</dbReference>
<dbReference type="Gene3D" id="3.40.50.410">
    <property type="entry name" value="von Willebrand factor, type A domain"/>
    <property type="match status" value="1"/>
</dbReference>
<keyword evidence="1 3" id="KW-0479">Metal-binding</keyword>
<keyword evidence="3" id="KW-0539">Nucleus</keyword>
<dbReference type="OrthoDB" id="284275at2759"/>
<dbReference type="SUPFAM" id="SSF53300">
    <property type="entry name" value="vWA-like"/>
    <property type="match status" value="1"/>
</dbReference>
<dbReference type="GO" id="GO:0008270">
    <property type="term" value="F:zinc ion binding"/>
    <property type="evidence" value="ECO:0007669"/>
    <property type="project" value="UniProtKB-UniRule"/>
</dbReference>
<feature type="zinc finger region" description="C4-type" evidence="4">
    <location>
        <begin position="295"/>
        <end position="312"/>
    </location>
</feature>
<dbReference type="AlphaFoldDB" id="A0A1Y2H4T7"/>
<keyword evidence="3" id="KW-0804">Transcription</keyword>
<proteinExistence type="inferred from homology"/>
<dbReference type="Proteomes" id="UP000193411">
    <property type="component" value="Unassembled WGS sequence"/>
</dbReference>
<evidence type="ECO:0000256" key="5">
    <source>
        <dbReference type="SAM" id="MobiDB-lite"/>
    </source>
</evidence>
<dbReference type="GO" id="GO:0000439">
    <property type="term" value="C:transcription factor TFIIH core complex"/>
    <property type="evidence" value="ECO:0007669"/>
    <property type="project" value="UniProtKB-UniRule"/>
</dbReference>
<evidence type="ECO:0000313" key="8">
    <source>
        <dbReference type="Proteomes" id="UP000193411"/>
    </source>
</evidence>
<dbReference type="InterPro" id="IPR046349">
    <property type="entry name" value="C1-like_sf"/>
</dbReference>
<keyword evidence="8" id="KW-1185">Reference proteome</keyword>
<dbReference type="SMART" id="SM01047">
    <property type="entry name" value="C1_4"/>
    <property type="match status" value="1"/>
</dbReference>
<feature type="compositionally biased region" description="Gly residues" evidence="5">
    <location>
        <begin position="20"/>
        <end position="37"/>
    </location>
</feature>
<dbReference type="GO" id="GO:0006289">
    <property type="term" value="P:nucleotide-excision repair"/>
    <property type="evidence" value="ECO:0007669"/>
    <property type="project" value="UniProtKB-UniRule"/>
</dbReference>
<dbReference type="NCBIfam" id="TIGR00622">
    <property type="entry name" value="ssl1"/>
    <property type="match status" value="1"/>
</dbReference>
<evidence type="ECO:0000256" key="1">
    <source>
        <dbReference type="ARBA" id="ARBA00022723"/>
    </source>
</evidence>
<comment type="function">
    <text evidence="3">Component of the general transcription and DNA repair factor IIH (TFIIH) core complex, which is involved in general and transcription-coupled nucleotide excision repair (NER) of damaged DNA and, when complexed to TFIIK, in RNA transcription by RNA polymerase II.</text>
</comment>
<evidence type="ECO:0000256" key="3">
    <source>
        <dbReference type="PIRNR" id="PIRNR015919"/>
    </source>
</evidence>
<organism evidence="7 8">
    <name type="scientific">Catenaria anguillulae PL171</name>
    <dbReference type="NCBI Taxonomy" id="765915"/>
    <lineage>
        <taxon>Eukaryota</taxon>
        <taxon>Fungi</taxon>
        <taxon>Fungi incertae sedis</taxon>
        <taxon>Blastocladiomycota</taxon>
        <taxon>Blastocladiomycetes</taxon>
        <taxon>Blastocladiales</taxon>
        <taxon>Catenariaceae</taxon>
        <taxon>Catenaria</taxon>
    </lineage>
</organism>
<dbReference type="PANTHER" id="PTHR12695:SF2">
    <property type="entry name" value="GENERAL TRANSCRIPTION FACTOR IIH SUBUNIT 2-RELATED"/>
    <property type="match status" value="1"/>
</dbReference>
<comment type="caution">
    <text evidence="7">The sequence shown here is derived from an EMBL/GenBank/DDBJ whole genome shotgun (WGS) entry which is preliminary data.</text>
</comment>
<evidence type="ECO:0000256" key="4">
    <source>
        <dbReference type="PIRSR" id="PIRSR015919-1"/>
    </source>
</evidence>
<dbReference type="SUPFAM" id="SSF57889">
    <property type="entry name" value="Cysteine-rich domain"/>
    <property type="match status" value="1"/>
</dbReference>
<reference evidence="7 8" key="1">
    <citation type="submission" date="2016-07" db="EMBL/GenBank/DDBJ databases">
        <title>Pervasive Adenine N6-methylation of Active Genes in Fungi.</title>
        <authorList>
            <consortium name="DOE Joint Genome Institute"/>
            <person name="Mondo S.J."/>
            <person name="Dannebaum R.O."/>
            <person name="Kuo R.C."/>
            <person name="Labutti K."/>
            <person name="Haridas S."/>
            <person name="Kuo A."/>
            <person name="Salamov A."/>
            <person name="Ahrendt S.R."/>
            <person name="Lipzen A."/>
            <person name="Sullivan W."/>
            <person name="Andreopoulos W.B."/>
            <person name="Clum A."/>
            <person name="Lindquist E."/>
            <person name="Daum C."/>
            <person name="Ramamoorthy G.K."/>
            <person name="Gryganskyi A."/>
            <person name="Culley D."/>
            <person name="Magnuson J.K."/>
            <person name="James T.Y."/>
            <person name="O'Malley M.A."/>
            <person name="Stajich J.E."/>
            <person name="Spatafora J.W."/>
            <person name="Visel A."/>
            <person name="Grigoriev I.V."/>
        </authorList>
    </citation>
    <scope>NUCLEOTIDE SEQUENCE [LARGE SCALE GENOMIC DNA]</scope>
    <source>
        <strain evidence="7 8">PL171</strain>
    </source>
</reference>
<gene>
    <name evidence="7" type="ORF">BCR44DRAFT_1449318</name>
</gene>
<dbReference type="PANTHER" id="PTHR12695">
    <property type="entry name" value="GENERAL TRANSCRIPTION FACTOR IIH SUBUNIT 2"/>
    <property type="match status" value="1"/>
</dbReference>
<evidence type="ECO:0000313" key="7">
    <source>
        <dbReference type="EMBL" id="ORZ29587.1"/>
    </source>
</evidence>
<sequence>MDEDDYDISIDSPPPTAQSGAGGGPVPGGPPGLLGAGGGYAWEEEYKRSWDALQEDEDGSITASVSQLTSQLKRKRLLRDTRIVQRGLVRHLVVIVDLSQACRDVDFKPTRVDQVCALLDGYLSEFFDQNPLAQVALVVTHNERALQVTALSSHPGDHLRKVKDRHAALVAAEADPGEPSLQNALEMAMGILGHVPAHGTREVLVLYSALTTCDPGNILDTAQALVAKWVFTVAMNEAHLKELILEHVPPPAIVVKAMARKASNLMRMGFPEWVVADGYKLCACHGQASAAGFVCPQCNAQICAVPSECVVCGLTLVLSPHLARSYHHLFPVPNFVEVTDWKEIKSHECAACMVGLPPIPTAAELSLLVTHRPTGRYKCPGCEGMVCLDCDVYIHDVLHNCPMCVGGREDRAVEAGRHGG</sequence>
<evidence type="ECO:0000256" key="2">
    <source>
        <dbReference type="ARBA" id="ARBA00022833"/>
    </source>
</evidence>
<dbReference type="Pfam" id="PF04056">
    <property type="entry name" value="Ssl1"/>
    <property type="match status" value="1"/>
</dbReference>
<dbReference type="InterPro" id="IPR013083">
    <property type="entry name" value="Znf_RING/FYVE/PHD"/>
</dbReference>
<dbReference type="PIRSF" id="PIRSF015919">
    <property type="entry name" value="TFIIH_SSL1"/>
    <property type="match status" value="1"/>
</dbReference>
<dbReference type="InterPro" id="IPR012170">
    <property type="entry name" value="TFIIH_SSL1/p44"/>
</dbReference>
<dbReference type="GO" id="GO:0006351">
    <property type="term" value="P:DNA-templated transcription"/>
    <property type="evidence" value="ECO:0007669"/>
    <property type="project" value="InterPro"/>
</dbReference>
<accession>A0A1Y2H4T7</accession>
<dbReference type="GO" id="GO:0006357">
    <property type="term" value="P:regulation of transcription by RNA polymerase II"/>
    <property type="evidence" value="ECO:0007669"/>
    <property type="project" value="UniProtKB-UniRule"/>
</dbReference>
<feature type="region of interest" description="Disordered" evidence="5">
    <location>
        <begin position="1"/>
        <end position="37"/>
    </location>
</feature>